<keyword evidence="5" id="KW-1185">Reference proteome</keyword>
<dbReference type="GO" id="GO:0000398">
    <property type="term" value="P:mRNA splicing, via spliceosome"/>
    <property type="evidence" value="ECO:0007669"/>
    <property type="project" value="TreeGrafter"/>
</dbReference>
<dbReference type="GO" id="GO:0005634">
    <property type="term" value="C:nucleus"/>
    <property type="evidence" value="ECO:0007669"/>
    <property type="project" value="UniProtKB-SubCell"/>
</dbReference>
<gene>
    <name evidence="4" type="ORF">PACLA_8A030887</name>
</gene>
<feature type="compositionally biased region" description="Low complexity" evidence="3">
    <location>
        <begin position="213"/>
        <end position="228"/>
    </location>
</feature>
<dbReference type="PROSITE" id="PS50102">
    <property type="entry name" value="RRM"/>
    <property type="match status" value="2"/>
</dbReference>
<feature type="region of interest" description="Disordered" evidence="3">
    <location>
        <begin position="373"/>
        <end position="441"/>
    </location>
</feature>
<dbReference type="Proteomes" id="UP001152795">
    <property type="component" value="Unassembled WGS sequence"/>
</dbReference>
<dbReference type="SMART" id="SM00360">
    <property type="entry name" value="RRM"/>
    <property type="match status" value="1"/>
</dbReference>
<protein>
    <submittedName>
        <fullName evidence="4">RNA-binding 5-like</fullName>
    </submittedName>
</protein>
<evidence type="ECO:0000256" key="2">
    <source>
        <dbReference type="ARBA" id="ARBA00023242"/>
    </source>
</evidence>
<proteinExistence type="predicted"/>
<dbReference type="PANTHER" id="PTHR13948:SF3">
    <property type="entry name" value="FI21118P1"/>
    <property type="match status" value="1"/>
</dbReference>
<reference evidence="4" key="1">
    <citation type="submission" date="2020-04" db="EMBL/GenBank/DDBJ databases">
        <authorList>
            <person name="Alioto T."/>
            <person name="Alioto T."/>
            <person name="Gomez Garrido J."/>
        </authorList>
    </citation>
    <scope>NUCLEOTIDE SEQUENCE</scope>
    <source>
        <strain evidence="4">A484AB</strain>
    </source>
</reference>
<dbReference type="OrthoDB" id="29221at2759"/>
<dbReference type="Gene3D" id="4.10.1060.10">
    <property type="entry name" value="Zinc finger, RanBP2-type"/>
    <property type="match status" value="1"/>
</dbReference>
<dbReference type="Pfam" id="PF00076">
    <property type="entry name" value="RRM_1"/>
    <property type="match status" value="2"/>
</dbReference>
<dbReference type="SUPFAM" id="SSF90209">
    <property type="entry name" value="Ran binding protein zinc finger-like"/>
    <property type="match status" value="1"/>
</dbReference>
<dbReference type="Pfam" id="PF17780">
    <property type="entry name" value="OCRE"/>
    <property type="match status" value="1"/>
</dbReference>
<dbReference type="AlphaFoldDB" id="A0A7D9KXL6"/>
<organism evidence="4 5">
    <name type="scientific">Paramuricea clavata</name>
    <name type="common">Red gorgonian</name>
    <name type="synonym">Violescent sea-whip</name>
    <dbReference type="NCBI Taxonomy" id="317549"/>
    <lineage>
        <taxon>Eukaryota</taxon>
        <taxon>Metazoa</taxon>
        <taxon>Cnidaria</taxon>
        <taxon>Anthozoa</taxon>
        <taxon>Octocorallia</taxon>
        <taxon>Malacalcyonacea</taxon>
        <taxon>Plexauridae</taxon>
        <taxon>Paramuricea</taxon>
    </lineage>
</organism>
<sequence>IHEILASTKLPYKDVRVVKTREGYSRGFAFVEFLDMETAKKWIDDCKGKLVIEDDSVIMDFSRSKMAVESHRDWVCSKCGTQNFSSKRRNTCFTCNTPKDENDETKELGSTPCKVLILRGLDILTTEETIRQSLASFTSTPIFDVRLIKDKLTGTSRGFCFIELGSIEEATQLREELQAASFTVDEKVLVISYAKFGTNPSKSGTVAVGSCSSSATTSISETPSTSSTANPSRSKFAANAIAQARAAAQMGHTTDPQMGSSMDHYSTAETTFPATQAASSTVQDTAVSSEVSSETSTVTPVDSTAQTPAPQAISSYVYDTASGYYYDTTTGLYYDPTTQYYYNGTTQQYMYWDATTQQYVTVVSSASTSDTQAATSAVPAQPPSEAENTATSKEKQKKAKSLNAKKIAKDMERWAKKQAKNKEAARPQATAQATQDTVKESTYQYDPNDLKGASPLAALSELDDPVATSAPPAGMNYLIFKYDKSANKPSTSCVRTACPKLSTSLKQAVNNLLVRTTLTPFLAFCGKSLLRAQNQSNFHKIFTKCSPVHAKYEKLDETRRRTTRLKISNYRKINTQRICISAQMRAPAICMRCVALRPNLTLRDAFCFNCDVGGFARAHYGTWNCLVTCCSSQITSKLLSNS</sequence>
<evidence type="ECO:0000256" key="1">
    <source>
        <dbReference type="ARBA" id="ARBA00004123"/>
    </source>
</evidence>
<dbReference type="InterPro" id="IPR000504">
    <property type="entry name" value="RRM_dom"/>
</dbReference>
<evidence type="ECO:0000256" key="3">
    <source>
        <dbReference type="SAM" id="MobiDB-lite"/>
    </source>
</evidence>
<dbReference type="GO" id="GO:0003723">
    <property type="term" value="F:RNA binding"/>
    <property type="evidence" value="ECO:0007669"/>
    <property type="project" value="UniProtKB-UniRule"/>
</dbReference>
<dbReference type="EMBL" id="CACRXK020011238">
    <property type="protein sequence ID" value="CAB4021041.1"/>
    <property type="molecule type" value="Genomic_DNA"/>
</dbReference>
<dbReference type="SUPFAM" id="SSF54928">
    <property type="entry name" value="RNA-binding domain, RBD"/>
    <property type="match status" value="2"/>
</dbReference>
<dbReference type="CDD" id="cd16162">
    <property type="entry name" value="OCRE_RBM5_like"/>
    <property type="match status" value="1"/>
</dbReference>
<dbReference type="CDD" id="cd12313">
    <property type="entry name" value="RRM1_RRM2_RBM5_like"/>
    <property type="match status" value="1"/>
</dbReference>
<feature type="non-terminal residue" evidence="4">
    <location>
        <position position="642"/>
    </location>
</feature>
<feature type="non-terminal residue" evidence="4">
    <location>
        <position position="1"/>
    </location>
</feature>
<name>A0A7D9KXL6_PARCT</name>
<dbReference type="InterPro" id="IPR035979">
    <property type="entry name" value="RBD_domain_sf"/>
</dbReference>
<comment type="caution">
    <text evidence="4">The sequence shown here is derived from an EMBL/GenBank/DDBJ whole genome shotgun (WGS) entry which is preliminary data.</text>
</comment>
<dbReference type="Gene3D" id="3.30.70.330">
    <property type="match status" value="2"/>
</dbReference>
<accession>A0A7D9KXL6</accession>
<comment type="subcellular location">
    <subcellularLocation>
        <location evidence="1">Nucleus</location>
    </subcellularLocation>
</comment>
<dbReference type="InterPro" id="IPR036443">
    <property type="entry name" value="Znf_RanBP2_sf"/>
</dbReference>
<keyword evidence="2" id="KW-0539">Nucleus</keyword>
<feature type="compositionally biased region" description="Low complexity" evidence="3">
    <location>
        <begin position="426"/>
        <end position="436"/>
    </location>
</feature>
<evidence type="ECO:0000313" key="4">
    <source>
        <dbReference type="EMBL" id="CAB4021041.1"/>
    </source>
</evidence>
<feature type="region of interest" description="Disordered" evidence="3">
    <location>
        <begin position="213"/>
        <end position="233"/>
    </location>
</feature>
<evidence type="ECO:0000313" key="5">
    <source>
        <dbReference type="Proteomes" id="UP001152795"/>
    </source>
</evidence>
<dbReference type="InterPro" id="IPR012677">
    <property type="entry name" value="Nucleotide-bd_a/b_plait_sf"/>
</dbReference>
<feature type="compositionally biased region" description="Basic and acidic residues" evidence="3">
    <location>
        <begin position="407"/>
        <end position="425"/>
    </location>
</feature>
<dbReference type="PANTHER" id="PTHR13948">
    <property type="entry name" value="RNA-BINDING PROTEIN"/>
    <property type="match status" value="1"/>
</dbReference>
<dbReference type="InterPro" id="IPR041591">
    <property type="entry name" value="OCRE"/>
</dbReference>